<dbReference type="GO" id="GO:0005737">
    <property type="term" value="C:cytoplasm"/>
    <property type="evidence" value="ECO:0007669"/>
    <property type="project" value="TreeGrafter"/>
</dbReference>
<evidence type="ECO:0000256" key="1">
    <source>
        <dbReference type="ARBA" id="ARBA00001933"/>
    </source>
</evidence>
<sequence length="430" mass="46464">MSIASRHPETLVLHEGYRADPATNAVAVPIYQTTSYQFRDTEQAANLFGLAELGNIYTRIMNPTNDVLEKRVAALDGGVAALAVASGQAASTFSILNVAQAGDNFVTSTDLYGGTWNLFANTFKQFGIEARFVDPSDPENFRRATDSKTKAYYAETLPNPKLQVFPIAEVAKIGNELGVPLIVDNTAAPIIARPIDHGASIVVYSTTKYIGGHGTSIGGIIVDSGKFDWEKHADRFPLLNQPDPSYHGAVWTQAVKPLGPIAYILRARVILLRDIGAAASPFNAFQTIQGLETLPLRIREHNRNALAVADYLSKHPKVTKVIHPSLQTGEARRRADAVLKGGYGALVGFELKDGIEAGKRFINALQLFYHVANIGDARSLAIHPASTTHSQLSKEDQLATGVTEGYVRLSIGIEHIDDILADLTQALEAA</sequence>
<dbReference type="AlphaFoldDB" id="A0A2N3PZ49"/>
<name>A0A2N3PZ49_9PROT</name>
<dbReference type="Gene3D" id="3.40.640.10">
    <property type="entry name" value="Type I PLP-dependent aspartate aminotransferase-like (Major domain)"/>
    <property type="match status" value="1"/>
</dbReference>
<dbReference type="RefSeq" id="WP_101249738.1">
    <property type="nucleotide sequence ID" value="NZ_PIUM01000004.1"/>
</dbReference>
<proteinExistence type="inferred from homology"/>
<dbReference type="PIRSF" id="PIRSF001434">
    <property type="entry name" value="CGS"/>
    <property type="match status" value="1"/>
</dbReference>
<dbReference type="PANTHER" id="PTHR43797">
    <property type="entry name" value="HOMOCYSTEINE/CYSTEINE SYNTHASE"/>
    <property type="match status" value="1"/>
</dbReference>
<dbReference type="GO" id="GO:0030170">
    <property type="term" value="F:pyridoxal phosphate binding"/>
    <property type="evidence" value="ECO:0007669"/>
    <property type="project" value="InterPro"/>
</dbReference>
<dbReference type="GO" id="GO:0004124">
    <property type="term" value="F:cysteine synthase activity"/>
    <property type="evidence" value="ECO:0007669"/>
    <property type="project" value="TreeGrafter"/>
</dbReference>
<dbReference type="OrthoDB" id="9790858at2"/>
<keyword evidence="8" id="KW-1185">Reference proteome</keyword>
<gene>
    <name evidence="7" type="ORF">CWS72_05665</name>
</gene>
<comment type="cofactor">
    <cofactor evidence="1 6">
        <name>pyridoxal 5'-phosphate</name>
        <dbReference type="ChEBI" id="CHEBI:597326"/>
    </cofactor>
</comment>
<dbReference type="InterPro" id="IPR015422">
    <property type="entry name" value="PyrdxlP-dep_Trfase_small"/>
</dbReference>
<evidence type="ECO:0000256" key="2">
    <source>
        <dbReference type="ARBA" id="ARBA00009077"/>
    </source>
</evidence>
<dbReference type="Gene3D" id="3.90.1150.10">
    <property type="entry name" value="Aspartate Aminotransferase, domain 1"/>
    <property type="match status" value="1"/>
</dbReference>
<evidence type="ECO:0000256" key="6">
    <source>
        <dbReference type="RuleBase" id="RU362118"/>
    </source>
</evidence>
<evidence type="ECO:0000313" key="8">
    <source>
        <dbReference type="Proteomes" id="UP000233293"/>
    </source>
</evidence>
<feature type="modified residue" description="N6-(pyridoxal phosphate)lysine" evidence="5">
    <location>
        <position position="208"/>
    </location>
</feature>
<evidence type="ECO:0000256" key="5">
    <source>
        <dbReference type="PIRSR" id="PIRSR001434-2"/>
    </source>
</evidence>
<dbReference type="GO" id="GO:0003961">
    <property type="term" value="F:O-acetylhomoserine aminocarboxypropyltransferase activity"/>
    <property type="evidence" value="ECO:0007669"/>
    <property type="project" value="UniProtKB-EC"/>
</dbReference>
<dbReference type="Proteomes" id="UP000233293">
    <property type="component" value="Unassembled WGS sequence"/>
</dbReference>
<dbReference type="SUPFAM" id="SSF53383">
    <property type="entry name" value="PLP-dependent transferases"/>
    <property type="match status" value="1"/>
</dbReference>
<dbReference type="FunFam" id="3.40.640.10:FF:000035">
    <property type="entry name" value="O-succinylhomoserine sulfhydrylase"/>
    <property type="match status" value="1"/>
</dbReference>
<protein>
    <submittedName>
        <fullName evidence="7">O-acetylhomoserine aminocarboxypropyltransferase</fullName>
        <ecNumber evidence="7">2.5.1.49</ecNumber>
    </submittedName>
</protein>
<organism evidence="7 8">
    <name type="scientific">Telmatospirillum siberiense</name>
    <dbReference type="NCBI Taxonomy" id="382514"/>
    <lineage>
        <taxon>Bacteria</taxon>
        <taxon>Pseudomonadati</taxon>
        <taxon>Pseudomonadota</taxon>
        <taxon>Alphaproteobacteria</taxon>
        <taxon>Rhodospirillales</taxon>
        <taxon>Rhodospirillaceae</taxon>
        <taxon>Telmatospirillum</taxon>
    </lineage>
</organism>
<comment type="similarity">
    <text evidence="2 6">Belongs to the trans-sulfuration enzymes family.</text>
</comment>
<dbReference type="GO" id="GO:0006535">
    <property type="term" value="P:cysteine biosynthetic process from serine"/>
    <property type="evidence" value="ECO:0007669"/>
    <property type="project" value="TreeGrafter"/>
</dbReference>
<dbReference type="InterPro" id="IPR000277">
    <property type="entry name" value="Cys/Met-Metab_PyrdxlP-dep_enz"/>
</dbReference>
<dbReference type="InterPro" id="IPR015421">
    <property type="entry name" value="PyrdxlP-dep_Trfase_major"/>
</dbReference>
<dbReference type="NCBIfam" id="TIGR01326">
    <property type="entry name" value="OAH_OAS_sulfhy"/>
    <property type="match status" value="1"/>
</dbReference>
<dbReference type="InterPro" id="IPR006235">
    <property type="entry name" value="OAc-hSer/O-AcSer_sulfhydrylase"/>
</dbReference>
<evidence type="ECO:0000256" key="3">
    <source>
        <dbReference type="ARBA" id="ARBA00022679"/>
    </source>
</evidence>
<dbReference type="EC" id="2.5.1.49" evidence="7"/>
<reference evidence="8" key="1">
    <citation type="submission" date="2017-12" db="EMBL/GenBank/DDBJ databases">
        <title>Draft genome sequence of Telmatospirillum siberiense 26-4b1T, an acidotolerant peatland alphaproteobacterium potentially involved in sulfur cycling.</title>
        <authorList>
            <person name="Hausmann B."/>
            <person name="Pjevac P."/>
            <person name="Schreck K."/>
            <person name="Herbold C.W."/>
            <person name="Daims H."/>
            <person name="Wagner M."/>
            <person name="Pester M."/>
            <person name="Loy A."/>
        </authorList>
    </citation>
    <scope>NUCLEOTIDE SEQUENCE [LARGE SCALE GENOMIC DNA]</scope>
    <source>
        <strain evidence="8">26-4b1</strain>
    </source>
</reference>
<dbReference type="CDD" id="cd00614">
    <property type="entry name" value="CGS_like"/>
    <property type="match status" value="1"/>
</dbReference>
<comment type="caution">
    <text evidence="7">The sequence shown here is derived from an EMBL/GenBank/DDBJ whole genome shotgun (WGS) entry which is preliminary data.</text>
</comment>
<evidence type="ECO:0000256" key="4">
    <source>
        <dbReference type="ARBA" id="ARBA00022898"/>
    </source>
</evidence>
<evidence type="ECO:0000313" key="7">
    <source>
        <dbReference type="EMBL" id="PKU25683.1"/>
    </source>
</evidence>
<dbReference type="GO" id="GO:0071269">
    <property type="term" value="P:L-homocysteine biosynthetic process"/>
    <property type="evidence" value="ECO:0007669"/>
    <property type="project" value="TreeGrafter"/>
</dbReference>
<dbReference type="InterPro" id="IPR015424">
    <property type="entry name" value="PyrdxlP-dep_Trfase"/>
</dbReference>
<dbReference type="PANTHER" id="PTHR43797:SF2">
    <property type="entry name" value="HOMOCYSTEINE_CYSTEINE SYNTHASE"/>
    <property type="match status" value="1"/>
</dbReference>
<accession>A0A2N3PZ49</accession>
<keyword evidence="3 7" id="KW-0808">Transferase</keyword>
<dbReference type="EMBL" id="PIUM01000004">
    <property type="protein sequence ID" value="PKU25683.1"/>
    <property type="molecule type" value="Genomic_DNA"/>
</dbReference>
<dbReference type="GO" id="GO:0019346">
    <property type="term" value="P:transsulfuration"/>
    <property type="evidence" value="ECO:0007669"/>
    <property type="project" value="InterPro"/>
</dbReference>
<keyword evidence="4 5" id="KW-0663">Pyridoxal phosphate</keyword>
<dbReference type="Pfam" id="PF01053">
    <property type="entry name" value="Cys_Met_Meta_PP"/>
    <property type="match status" value="1"/>
</dbReference>